<keyword evidence="2" id="KW-0677">Repeat</keyword>
<organism evidence="3 4">
    <name type="scientific">Clupea harengus</name>
    <name type="common">Atlantic herring</name>
    <dbReference type="NCBI Taxonomy" id="7950"/>
    <lineage>
        <taxon>Eukaryota</taxon>
        <taxon>Metazoa</taxon>
        <taxon>Chordata</taxon>
        <taxon>Craniata</taxon>
        <taxon>Vertebrata</taxon>
        <taxon>Euteleostomi</taxon>
        <taxon>Actinopterygii</taxon>
        <taxon>Neopterygii</taxon>
        <taxon>Teleostei</taxon>
        <taxon>Clupei</taxon>
        <taxon>Clupeiformes</taxon>
        <taxon>Clupeoidei</taxon>
        <taxon>Clupeidae</taxon>
        <taxon>Clupea</taxon>
    </lineage>
</organism>
<dbReference type="PANTHER" id="PTHR48051:SF1">
    <property type="entry name" value="RAS SUPPRESSOR PROTEIN 1"/>
    <property type="match status" value="1"/>
</dbReference>
<dbReference type="SMART" id="SM00369">
    <property type="entry name" value="LRR_TYP"/>
    <property type="match status" value="8"/>
</dbReference>
<dbReference type="Pfam" id="PF13855">
    <property type="entry name" value="LRR_8"/>
    <property type="match status" value="2"/>
</dbReference>
<evidence type="ECO:0000313" key="4">
    <source>
        <dbReference type="RefSeq" id="XP_031441828.2"/>
    </source>
</evidence>
<dbReference type="InterPro" id="IPR003591">
    <property type="entry name" value="Leu-rich_rpt_typical-subtyp"/>
</dbReference>
<sequence length="351" mass="39244">MGTNREMANNLIIRALRGNAKSFSLSSKKIASLPKSIARLKFILALHLNNNFLSELPTELQALQQLTELNLGNNILLEIPVVLKHLPALRKLYLFGNKIESLPPDILDELPNLTLLNVNHNQIKAIPPQIKSLVNLEVFSIVDNQLEVVPAELGCLVRLTELNLTNNKVSSLPPQMCRLSSLRKLYLARNNLCELPEGISGCTSLKVLDVAGNPLSLFPTDFGSLVLEELFCEGNNFVRAELKQSVQEVEVLSLNELAARVVLMEDRNKLSRVHQALPNYPELVSMLSQWGRCALCRRPFLTTWLECVKFINLNKDMGMKRRLTVPVRAVLCSYSCFNAEGHSYYGVASTS</sequence>
<dbReference type="Proteomes" id="UP000515152">
    <property type="component" value="Chromosome 19"/>
</dbReference>
<dbReference type="GeneID" id="105907696"/>
<dbReference type="GO" id="GO:0005737">
    <property type="term" value="C:cytoplasm"/>
    <property type="evidence" value="ECO:0007669"/>
    <property type="project" value="TreeGrafter"/>
</dbReference>
<keyword evidence="1" id="KW-0433">Leucine-rich repeat</keyword>
<evidence type="ECO:0000313" key="3">
    <source>
        <dbReference type="Proteomes" id="UP000515152"/>
    </source>
</evidence>
<evidence type="ECO:0000256" key="2">
    <source>
        <dbReference type="ARBA" id="ARBA00022737"/>
    </source>
</evidence>
<dbReference type="CTD" id="100130742"/>
<name>A0A6P8GT88_CLUHA</name>
<proteinExistence type="predicted"/>
<dbReference type="RefSeq" id="XP_031441828.2">
    <property type="nucleotide sequence ID" value="XM_031585968.2"/>
</dbReference>
<dbReference type="SMART" id="SM00364">
    <property type="entry name" value="LRR_BAC"/>
    <property type="match status" value="5"/>
</dbReference>
<reference evidence="4" key="1">
    <citation type="submission" date="2025-08" db="UniProtKB">
        <authorList>
            <consortium name="RefSeq"/>
        </authorList>
    </citation>
    <scope>IDENTIFICATION</scope>
</reference>
<dbReference type="InterPro" id="IPR050216">
    <property type="entry name" value="LRR_domain-containing"/>
</dbReference>
<accession>A0A6P8GT88</accession>
<gene>
    <name evidence="4" type="primary">lrrc69</name>
</gene>
<dbReference type="InterPro" id="IPR001611">
    <property type="entry name" value="Leu-rich_rpt"/>
</dbReference>
<dbReference type="KEGG" id="char:105907696"/>
<dbReference type="AlphaFoldDB" id="A0A6P8GT88"/>
<dbReference type="PROSITE" id="PS51450">
    <property type="entry name" value="LRR"/>
    <property type="match status" value="4"/>
</dbReference>
<dbReference type="PANTHER" id="PTHR48051">
    <property type="match status" value="1"/>
</dbReference>
<dbReference type="OrthoDB" id="660555at2759"/>
<evidence type="ECO:0000256" key="1">
    <source>
        <dbReference type="ARBA" id="ARBA00022614"/>
    </source>
</evidence>
<keyword evidence="3" id="KW-1185">Reference proteome</keyword>
<protein>
    <submittedName>
        <fullName evidence="4">Leucine-rich repeat-containing protein 69</fullName>
    </submittedName>
</protein>